<keyword evidence="3 6" id="KW-0812">Transmembrane</keyword>
<dbReference type="InterPro" id="IPR002781">
    <property type="entry name" value="TM_pro_TauE-like"/>
</dbReference>
<protein>
    <recommendedName>
        <fullName evidence="6">Probable membrane transporter protein</fullName>
    </recommendedName>
</protein>
<keyword evidence="4 6" id="KW-1133">Transmembrane helix</keyword>
<comment type="similarity">
    <text evidence="2 6">Belongs to the 4-toluene sulfonate uptake permease (TSUP) (TC 2.A.102) family.</text>
</comment>
<feature type="transmembrane region" description="Helical" evidence="6">
    <location>
        <begin position="156"/>
        <end position="182"/>
    </location>
</feature>
<dbReference type="Proteomes" id="UP000297475">
    <property type="component" value="Unassembled WGS sequence"/>
</dbReference>
<name>A0A4Z0WDT5_9GAMM</name>
<evidence type="ECO:0000313" key="7">
    <source>
        <dbReference type="EMBL" id="TGG92090.1"/>
    </source>
</evidence>
<feature type="transmembrane region" description="Helical" evidence="6">
    <location>
        <begin position="35"/>
        <end position="54"/>
    </location>
</feature>
<dbReference type="RefSeq" id="WP_135484019.1">
    <property type="nucleotide sequence ID" value="NZ_SRMF01000006.1"/>
</dbReference>
<feature type="transmembrane region" description="Helical" evidence="6">
    <location>
        <begin position="9"/>
        <end position="29"/>
    </location>
</feature>
<organism evidence="7 8">
    <name type="scientific">Natronospirillum operosum</name>
    <dbReference type="NCBI Taxonomy" id="2759953"/>
    <lineage>
        <taxon>Bacteria</taxon>
        <taxon>Pseudomonadati</taxon>
        <taxon>Pseudomonadota</taxon>
        <taxon>Gammaproteobacteria</taxon>
        <taxon>Oceanospirillales</taxon>
        <taxon>Natronospirillaceae</taxon>
        <taxon>Natronospirillum</taxon>
    </lineage>
</organism>
<dbReference type="AlphaFoldDB" id="A0A4Z0WDT5"/>
<evidence type="ECO:0000313" key="8">
    <source>
        <dbReference type="Proteomes" id="UP000297475"/>
    </source>
</evidence>
<evidence type="ECO:0000256" key="5">
    <source>
        <dbReference type="ARBA" id="ARBA00023136"/>
    </source>
</evidence>
<evidence type="ECO:0000256" key="6">
    <source>
        <dbReference type="RuleBase" id="RU363041"/>
    </source>
</evidence>
<keyword evidence="5 6" id="KW-0472">Membrane</keyword>
<keyword evidence="8" id="KW-1185">Reference proteome</keyword>
<accession>A0A4Z0WDT5</accession>
<dbReference type="EMBL" id="SRMF01000006">
    <property type="protein sequence ID" value="TGG92090.1"/>
    <property type="molecule type" value="Genomic_DNA"/>
</dbReference>
<dbReference type="PANTHER" id="PTHR43483">
    <property type="entry name" value="MEMBRANE TRANSPORTER PROTEIN HI_0806-RELATED"/>
    <property type="match status" value="1"/>
</dbReference>
<dbReference type="Pfam" id="PF01925">
    <property type="entry name" value="TauE"/>
    <property type="match status" value="1"/>
</dbReference>
<proteinExistence type="inferred from homology"/>
<dbReference type="GO" id="GO:0005886">
    <property type="term" value="C:plasma membrane"/>
    <property type="evidence" value="ECO:0007669"/>
    <property type="project" value="UniProtKB-SubCell"/>
</dbReference>
<feature type="transmembrane region" description="Helical" evidence="6">
    <location>
        <begin position="222"/>
        <end position="244"/>
    </location>
</feature>
<keyword evidence="6" id="KW-1003">Cell membrane</keyword>
<dbReference type="PANTHER" id="PTHR43483:SF3">
    <property type="entry name" value="MEMBRANE TRANSPORTER PROTEIN HI_0806-RELATED"/>
    <property type="match status" value="1"/>
</dbReference>
<feature type="transmembrane region" description="Helical" evidence="6">
    <location>
        <begin position="189"/>
        <end position="210"/>
    </location>
</feature>
<feature type="transmembrane region" description="Helical" evidence="6">
    <location>
        <begin position="256"/>
        <end position="277"/>
    </location>
</feature>
<feature type="transmembrane region" description="Helical" evidence="6">
    <location>
        <begin position="117"/>
        <end position="136"/>
    </location>
</feature>
<feature type="transmembrane region" description="Helical" evidence="6">
    <location>
        <begin position="61"/>
        <end position="80"/>
    </location>
</feature>
<evidence type="ECO:0000256" key="3">
    <source>
        <dbReference type="ARBA" id="ARBA00022692"/>
    </source>
</evidence>
<comment type="subcellular location">
    <subcellularLocation>
        <location evidence="6">Cell membrane</location>
        <topology evidence="6">Multi-pass membrane protein</topology>
    </subcellularLocation>
    <subcellularLocation>
        <location evidence="1">Membrane</location>
        <topology evidence="1">Multi-pass membrane protein</topology>
    </subcellularLocation>
</comment>
<comment type="caution">
    <text evidence="7">The sequence shown here is derived from an EMBL/GenBank/DDBJ whole genome shotgun (WGS) entry which is preliminary data.</text>
</comment>
<feature type="transmembrane region" description="Helical" evidence="6">
    <location>
        <begin position="92"/>
        <end position="110"/>
    </location>
</feature>
<reference evidence="7 8" key="1">
    <citation type="submission" date="2019-04" db="EMBL/GenBank/DDBJ databases">
        <title>Natronospirillum operosus gen. nov., sp. nov., a haloalkaliphilic satellite isolated from decaying biomass of laboratory culture of cyanobacterium Geitlerinema sp. and proposal of Natronospirillaceae fam. nov. and Saccharospirillaceae fam. nov.</title>
        <authorList>
            <person name="Kevbrin V."/>
            <person name="Boltyanskaya Y."/>
            <person name="Koziaeva V."/>
            <person name="Grouzdev D.S."/>
            <person name="Park M."/>
            <person name="Cho J."/>
        </authorList>
    </citation>
    <scope>NUCLEOTIDE SEQUENCE [LARGE SCALE GENOMIC DNA]</scope>
    <source>
        <strain evidence="7 8">G-116</strain>
    </source>
</reference>
<sequence length="278" mass="28302">MELLDQHSLAWLLGLVAALAVTGIVAGLLAGLLGVGGGIVIVPVLYHLFTLLGVDEAVKMHVAVGTSLATIVPTSLLSARSHAAKGNLDQDLLRSLIPALFAGVVLGALISGFVPGLVLSLVFGVIGLLVAANMALRTRPSTLAPALPGGLARHGIGTTIGTFSTLMGIGGGTLSVPIFSAFNVPMHRAVGTAAAIGIVISIPGAIGFLINGLGVPDRPPLTLGYINLIGFALIVPMTLWMAPVGARIAHALNARLLKQAFAVFLTITALRMLYSVLA</sequence>
<gene>
    <name evidence="7" type="ORF">E4656_14525</name>
</gene>
<evidence type="ECO:0000256" key="1">
    <source>
        <dbReference type="ARBA" id="ARBA00004141"/>
    </source>
</evidence>
<evidence type="ECO:0000256" key="4">
    <source>
        <dbReference type="ARBA" id="ARBA00022989"/>
    </source>
</evidence>
<evidence type="ECO:0000256" key="2">
    <source>
        <dbReference type="ARBA" id="ARBA00009142"/>
    </source>
</evidence>
<dbReference type="OrthoDB" id="457670at2"/>